<feature type="domain" description="Carboxylesterase type B" evidence="5">
    <location>
        <begin position="101"/>
        <end position="558"/>
    </location>
</feature>
<evidence type="ECO:0000313" key="7">
    <source>
        <dbReference type="Proteomes" id="UP001596203"/>
    </source>
</evidence>
<evidence type="ECO:0000256" key="3">
    <source>
        <dbReference type="RuleBase" id="RU361235"/>
    </source>
</evidence>
<dbReference type="RefSeq" id="WP_377434534.1">
    <property type="nucleotide sequence ID" value="NZ_JBHSPR010000120.1"/>
</dbReference>
<dbReference type="Gene3D" id="3.40.50.1820">
    <property type="entry name" value="alpha/beta hydrolase"/>
    <property type="match status" value="1"/>
</dbReference>
<evidence type="ECO:0000256" key="2">
    <source>
        <dbReference type="ARBA" id="ARBA00022801"/>
    </source>
</evidence>
<dbReference type="SUPFAM" id="SSF53474">
    <property type="entry name" value="alpha/beta-Hydrolases"/>
    <property type="match status" value="1"/>
</dbReference>
<feature type="region of interest" description="Disordered" evidence="4">
    <location>
        <begin position="147"/>
        <end position="171"/>
    </location>
</feature>
<sequence>MLVGDFNADGIQDTAVLGSTVPSLCSTIVAYRNGPGVILPPIAYTYLRPIHSGSPDWPSNGMLCPMKLSRSLPMIAVPAVVAVLLAGMPVAPAAAAPDRTSTVVLTDRGLVRGVSSGPTRTFHGIRYAAPPVGELRWRAPRPAAPWPGIRDAGRPGNACPQTADPVTGQPASETEDCLYLNVTTPRERSARPRPVLVWLHGGGLRSGDGGGFDERRLAVTGDVVVVNLNYRLGILGFLGYPGLAGSGSFGLQDQQAALRWVRRNIAVFGGDPRNVTLFGESAGADSVCAQLTSPAAAGLFSRAILQSGNCSPSNPVDVILPGAGPDNDTWKPLATAERLGAGTATTLGCADLDCLRQRNVGELLAAPPVYWSPAIGTPMLPLHPAEALRQGRFHRVPVLYGHTRDEGRFFVATFFGTLDEGLYQYLLGAAFGARAGEVAQRYAAAGSPSLAWAAIVTDRAYVCPNTASGAYLAARVPTYHYEFADRDAPQTFTFPQPPTFPLGAYHASELPYLHDLTRTPVQLDPAQRELSRQMIDYWTRFAATGDPNGPGTPYWSRQTVQSLAPGAVGPVDLAAAHHCRFWASFG</sequence>
<comment type="caution">
    <text evidence="6">The sequence shown here is derived from an EMBL/GenBank/DDBJ whole genome shotgun (WGS) entry which is preliminary data.</text>
</comment>
<keyword evidence="2 3" id="KW-0378">Hydrolase</keyword>
<name>A0ABW1KS00_9ACTN</name>
<dbReference type="InterPro" id="IPR029058">
    <property type="entry name" value="AB_hydrolase_fold"/>
</dbReference>
<protein>
    <recommendedName>
        <fullName evidence="3">Carboxylic ester hydrolase</fullName>
        <ecNumber evidence="3">3.1.1.-</ecNumber>
    </recommendedName>
</protein>
<dbReference type="Proteomes" id="UP001596203">
    <property type="component" value="Unassembled WGS sequence"/>
</dbReference>
<dbReference type="EC" id="3.1.1.-" evidence="3"/>
<reference evidence="7" key="1">
    <citation type="journal article" date="2019" name="Int. J. Syst. Evol. Microbiol.">
        <title>The Global Catalogue of Microorganisms (GCM) 10K type strain sequencing project: providing services to taxonomists for standard genome sequencing and annotation.</title>
        <authorList>
            <consortium name="The Broad Institute Genomics Platform"/>
            <consortium name="The Broad Institute Genome Sequencing Center for Infectious Disease"/>
            <person name="Wu L."/>
            <person name="Ma J."/>
        </authorList>
    </citation>
    <scope>NUCLEOTIDE SEQUENCE [LARGE SCALE GENOMIC DNA]</scope>
    <source>
        <strain evidence="7">ZS-35-S2</strain>
    </source>
</reference>
<comment type="similarity">
    <text evidence="1 3">Belongs to the type-B carboxylesterase/lipase family.</text>
</comment>
<proteinExistence type="inferred from homology"/>
<organism evidence="6 7">
    <name type="scientific">Plantactinospora solaniradicis</name>
    <dbReference type="NCBI Taxonomy" id="1723736"/>
    <lineage>
        <taxon>Bacteria</taxon>
        <taxon>Bacillati</taxon>
        <taxon>Actinomycetota</taxon>
        <taxon>Actinomycetes</taxon>
        <taxon>Micromonosporales</taxon>
        <taxon>Micromonosporaceae</taxon>
        <taxon>Plantactinospora</taxon>
    </lineage>
</organism>
<dbReference type="PANTHER" id="PTHR11559">
    <property type="entry name" value="CARBOXYLESTERASE"/>
    <property type="match status" value="1"/>
</dbReference>
<dbReference type="InterPro" id="IPR019826">
    <property type="entry name" value="Carboxylesterase_B_AS"/>
</dbReference>
<gene>
    <name evidence="6" type="ORF">ACFP2T_47425</name>
</gene>
<dbReference type="EMBL" id="JBHSPR010000120">
    <property type="protein sequence ID" value="MFC6023772.1"/>
    <property type="molecule type" value="Genomic_DNA"/>
</dbReference>
<dbReference type="InterPro" id="IPR050309">
    <property type="entry name" value="Type-B_Carboxylest/Lipase"/>
</dbReference>
<dbReference type="InterPro" id="IPR002018">
    <property type="entry name" value="CarbesteraseB"/>
</dbReference>
<dbReference type="Pfam" id="PF00135">
    <property type="entry name" value="COesterase"/>
    <property type="match status" value="1"/>
</dbReference>
<keyword evidence="7" id="KW-1185">Reference proteome</keyword>
<evidence type="ECO:0000313" key="6">
    <source>
        <dbReference type="EMBL" id="MFC6023772.1"/>
    </source>
</evidence>
<evidence type="ECO:0000256" key="4">
    <source>
        <dbReference type="SAM" id="MobiDB-lite"/>
    </source>
</evidence>
<evidence type="ECO:0000256" key="1">
    <source>
        <dbReference type="ARBA" id="ARBA00005964"/>
    </source>
</evidence>
<evidence type="ECO:0000259" key="5">
    <source>
        <dbReference type="Pfam" id="PF00135"/>
    </source>
</evidence>
<dbReference type="PROSITE" id="PS00122">
    <property type="entry name" value="CARBOXYLESTERASE_B_1"/>
    <property type="match status" value="1"/>
</dbReference>
<accession>A0ABW1KS00</accession>